<keyword evidence="3" id="KW-1185">Reference proteome</keyword>
<keyword evidence="1" id="KW-1133">Transmembrane helix</keyword>
<evidence type="ECO:0000313" key="3">
    <source>
        <dbReference type="Proteomes" id="UP000641646"/>
    </source>
</evidence>
<feature type="transmembrane region" description="Helical" evidence="1">
    <location>
        <begin position="105"/>
        <end position="128"/>
    </location>
</feature>
<gene>
    <name evidence="2" type="ORF">H6G03_24060</name>
</gene>
<dbReference type="AlphaFoldDB" id="A0A926VJU3"/>
<evidence type="ECO:0000256" key="1">
    <source>
        <dbReference type="SAM" id="Phobius"/>
    </source>
</evidence>
<accession>A0A926VJU3</accession>
<feature type="transmembrane region" description="Helical" evidence="1">
    <location>
        <begin position="39"/>
        <end position="61"/>
    </location>
</feature>
<name>A0A926VJU3_9CYAN</name>
<feature type="transmembrane region" description="Helical" evidence="1">
    <location>
        <begin position="67"/>
        <end position="93"/>
    </location>
</feature>
<reference evidence="2" key="2">
    <citation type="submission" date="2020-08" db="EMBL/GenBank/DDBJ databases">
        <authorList>
            <person name="Chen M."/>
            <person name="Teng W."/>
            <person name="Zhao L."/>
            <person name="Hu C."/>
            <person name="Zhou Y."/>
            <person name="Han B."/>
            <person name="Song L."/>
            <person name="Shu W."/>
        </authorList>
    </citation>
    <scope>NUCLEOTIDE SEQUENCE</scope>
    <source>
        <strain evidence="2">FACHB-1375</strain>
    </source>
</reference>
<feature type="transmembrane region" description="Helical" evidence="1">
    <location>
        <begin position="233"/>
        <end position="255"/>
    </location>
</feature>
<evidence type="ECO:0000313" key="2">
    <source>
        <dbReference type="EMBL" id="MBD2184107.1"/>
    </source>
</evidence>
<feature type="transmembrane region" description="Helical" evidence="1">
    <location>
        <begin position="198"/>
        <end position="221"/>
    </location>
</feature>
<proteinExistence type="predicted"/>
<dbReference type="EMBL" id="JACJPW010000073">
    <property type="protein sequence ID" value="MBD2184107.1"/>
    <property type="molecule type" value="Genomic_DNA"/>
</dbReference>
<protein>
    <submittedName>
        <fullName evidence="2">Uncharacterized protein</fullName>
    </submittedName>
</protein>
<feature type="transmembrane region" description="Helical" evidence="1">
    <location>
        <begin position="134"/>
        <end position="154"/>
    </location>
</feature>
<dbReference type="Proteomes" id="UP000641646">
    <property type="component" value="Unassembled WGS sequence"/>
</dbReference>
<dbReference type="RefSeq" id="WP_190469841.1">
    <property type="nucleotide sequence ID" value="NZ_JACJPW010000073.1"/>
</dbReference>
<feature type="transmembrane region" description="Helical" evidence="1">
    <location>
        <begin position="166"/>
        <end position="186"/>
    </location>
</feature>
<keyword evidence="1" id="KW-0812">Transmembrane</keyword>
<keyword evidence="1" id="KW-0472">Membrane</keyword>
<organism evidence="2 3">
    <name type="scientific">Aerosakkonema funiforme FACHB-1375</name>
    <dbReference type="NCBI Taxonomy" id="2949571"/>
    <lineage>
        <taxon>Bacteria</taxon>
        <taxon>Bacillati</taxon>
        <taxon>Cyanobacteriota</taxon>
        <taxon>Cyanophyceae</taxon>
        <taxon>Oscillatoriophycideae</taxon>
        <taxon>Aerosakkonematales</taxon>
        <taxon>Aerosakkonemataceae</taxon>
        <taxon>Aerosakkonema</taxon>
    </lineage>
</organism>
<comment type="caution">
    <text evidence="2">The sequence shown here is derived from an EMBL/GenBank/DDBJ whole genome shotgun (WGS) entry which is preliminary data.</text>
</comment>
<sequence>MQLNNRIDSSIVTMNSSALAIRKSGGNVTPKNWQSLIKVTLGGVYLVLILALPAAACGSYRMSNFEFGSLLFVLPAIVSFYGYGIPLLTIILIEAYILHKRESIPYLKACGFTTLANIFYLLACFVSYASFFSLFFPISIISSAISAAMCLSFCQRTGYLKNISQRMFILLVYLFFMGLGVASSVMVESISASAERNVLYAVTAGILLIGFIFGFVAKGFAIARNLREKRPSLASTVMSMQVGSFPIVAIAYYMMQNQQWF</sequence>
<reference evidence="2" key="1">
    <citation type="journal article" date="2015" name="ISME J.">
        <title>Draft Genome Sequence of Streptomyces incarnatus NRRL8089, which Produces the Nucleoside Antibiotic Sinefungin.</title>
        <authorList>
            <person name="Oshima K."/>
            <person name="Hattori M."/>
            <person name="Shimizu H."/>
            <person name="Fukuda K."/>
            <person name="Nemoto M."/>
            <person name="Inagaki K."/>
            <person name="Tamura T."/>
        </authorList>
    </citation>
    <scope>NUCLEOTIDE SEQUENCE</scope>
    <source>
        <strain evidence="2">FACHB-1375</strain>
    </source>
</reference>